<dbReference type="PIRSF" id="PIRSF005956">
    <property type="entry name" value="BtpA"/>
    <property type="match status" value="1"/>
</dbReference>
<keyword evidence="3" id="KW-1185">Reference proteome</keyword>
<protein>
    <submittedName>
        <fullName evidence="2">Uncharacterized protein</fullName>
    </submittedName>
</protein>
<dbReference type="PANTHER" id="PTHR21381:SF3">
    <property type="entry name" value="SGC REGION PROTEIN SGCQ-RELATED"/>
    <property type="match status" value="1"/>
</dbReference>
<dbReference type="EMBL" id="KK112833">
    <property type="protein sequence ID" value="KFM58660.1"/>
    <property type="molecule type" value="Genomic_DNA"/>
</dbReference>
<evidence type="ECO:0000313" key="3">
    <source>
        <dbReference type="Proteomes" id="UP000054359"/>
    </source>
</evidence>
<proteinExistence type="inferred from homology"/>
<dbReference type="InterPro" id="IPR011060">
    <property type="entry name" value="RibuloseP-bd_barrel"/>
</dbReference>
<dbReference type="PANTHER" id="PTHR21381">
    <property type="entry name" value="ZGC:162297"/>
    <property type="match status" value="1"/>
</dbReference>
<evidence type="ECO:0000256" key="1">
    <source>
        <dbReference type="ARBA" id="ARBA00006007"/>
    </source>
</evidence>
<dbReference type="OMA" id="ENFFDAP"/>
<dbReference type="NCBIfam" id="TIGR00259">
    <property type="entry name" value="thylakoid_BtpA"/>
    <property type="match status" value="1"/>
</dbReference>
<dbReference type="InterPro" id="IPR005137">
    <property type="entry name" value="BtpA"/>
</dbReference>
<name>A0A087T0M1_STEMI</name>
<sequence length="240" mass="25561">MSRFGKVFSSVKCAVIGMIHVQALPGTPMSKYSVQQIVEYACNEAIVYGKCGVDGLIVENMFDVPYVSGNQVGHEVTAVMTRVCTEVKKTVGKMPCGIQILSGNNIAATAVALAAGLQFARVEGFVFAHVADEGLMEACAGPLLRYAKNIGARDILYLCDIKKKHCSHAMTSDLTISQTARAAEFFLSDGVILTGMETGNPPDVKNLEGVKTVTTLPVLIGSGMTIENVKMYAKADGFIV</sequence>
<accession>A0A087T0M1</accession>
<dbReference type="SUPFAM" id="SSF51366">
    <property type="entry name" value="Ribulose-phoshate binding barrel"/>
    <property type="match status" value="1"/>
</dbReference>
<evidence type="ECO:0000313" key="2">
    <source>
        <dbReference type="EMBL" id="KFM58660.1"/>
    </source>
</evidence>
<gene>
    <name evidence="2" type="ORF">X975_21124</name>
</gene>
<dbReference type="Proteomes" id="UP000054359">
    <property type="component" value="Unassembled WGS sequence"/>
</dbReference>
<organism evidence="2 3">
    <name type="scientific">Stegodyphus mimosarum</name>
    <name type="common">African social velvet spider</name>
    <dbReference type="NCBI Taxonomy" id="407821"/>
    <lineage>
        <taxon>Eukaryota</taxon>
        <taxon>Metazoa</taxon>
        <taxon>Ecdysozoa</taxon>
        <taxon>Arthropoda</taxon>
        <taxon>Chelicerata</taxon>
        <taxon>Arachnida</taxon>
        <taxon>Araneae</taxon>
        <taxon>Araneomorphae</taxon>
        <taxon>Entelegynae</taxon>
        <taxon>Eresoidea</taxon>
        <taxon>Eresidae</taxon>
        <taxon>Stegodyphus</taxon>
    </lineage>
</organism>
<dbReference type="STRING" id="407821.A0A087T0M1"/>
<dbReference type="OrthoDB" id="10045006at2759"/>
<feature type="non-terminal residue" evidence="2">
    <location>
        <position position="240"/>
    </location>
</feature>
<reference evidence="2 3" key="1">
    <citation type="submission" date="2013-11" db="EMBL/GenBank/DDBJ databases">
        <title>Genome sequencing of Stegodyphus mimosarum.</title>
        <authorList>
            <person name="Bechsgaard J."/>
        </authorList>
    </citation>
    <scope>NUCLEOTIDE SEQUENCE [LARGE SCALE GENOMIC DNA]</scope>
</reference>
<comment type="similarity">
    <text evidence="1">Belongs to the BtpA family.</text>
</comment>
<dbReference type="Pfam" id="PF03437">
    <property type="entry name" value="BtpA"/>
    <property type="match status" value="1"/>
</dbReference>
<dbReference type="AlphaFoldDB" id="A0A087T0M1"/>